<dbReference type="RefSeq" id="WP_394469904.1">
    <property type="nucleotide sequence ID" value="NZ_JBIGHY010000002.1"/>
</dbReference>
<evidence type="ECO:0000313" key="2">
    <source>
        <dbReference type="EMBL" id="MFG6413829.1"/>
    </source>
</evidence>
<evidence type="ECO:0000313" key="3">
    <source>
        <dbReference type="Proteomes" id="UP001606300"/>
    </source>
</evidence>
<reference evidence="2 3" key="1">
    <citation type="submission" date="2024-09" db="EMBL/GenBank/DDBJ databases">
        <title>Novel species of the genus Pelomonas and Roseateles isolated from streams.</title>
        <authorList>
            <person name="Lu H."/>
        </authorList>
    </citation>
    <scope>NUCLEOTIDE SEQUENCE [LARGE SCALE GENOMIC DNA]</scope>
    <source>
        <strain evidence="2 3">DC23W</strain>
    </source>
</reference>
<protein>
    <recommendedName>
        <fullName evidence="4">Phasin protein</fullName>
    </recommendedName>
</protein>
<comment type="caution">
    <text evidence="2">The sequence shown here is derived from an EMBL/GenBank/DDBJ whole genome shotgun (WGS) entry which is preliminary data.</text>
</comment>
<evidence type="ECO:0008006" key="4">
    <source>
        <dbReference type="Google" id="ProtNLM"/>
    </source>
</evidence>
<name>A0ABW7ELS3_9BURK</name>
<sequence length="186" mass="19899">MPRSKHRPGRKSHRPRTERMGMGMGMESVTATPLQIATNRAVKLNDDEQRGVLFNPRAAFNEFRAGRGSLGLWMHLADAINVGQVMAANLGLASNHTGTFAGAIDAMRAVHDRFHTCGSWTLRAVELEAFNLALCVHAIQLQLCSRGELGAAYTTVANRARGALAGNAAPGTYVCGAPSNRSESNA</sequence>
<gene>
    <name evidence="2" type="ORF">ACG02S_07935</name>
</gene>
<organism evidence="2 3">
    <name type="scientific">Pelomonas dachongensis</name>
    <dbReference type="NCBI Taxonomy" id="3299029"/>
    <lineage>
        <taxon>Bacteria</taxon>
        <taxon>Pseudomonadati</taxon>
        <taxon>Pseudomonadota</taxon>
        <taxon>Betaproteobacteria</taxon>
        <taxon>Burkholderiales</taxon>
        <taxon>Sphaerotilaceae</taxon>
        <taxon>Roseateles</taxon>
    </lineage>
</organism>
<proteinExistence type="predicted"/>
<evidence type="ECO:0000256" key="1">
    <source>
        <dbReference type="SAM" id="MobiDB-lite"/>
    </source>
</evidence>
<feature type="compositionally biased region" description="Basic residues" evidence="1">
    <location>
        <begin position="1"/>
        <end position="16"/>
    </location>
</feature>
<dbReference type="Proteomes" id="UP001606300">
    <property type="component" value="Unassembled WGS sequence"/>
</dbReference>
<dbReference type="EMBL" id="JBIGHY010000002">
    <property type="protein sequence ID" value="MFG6413829.1"/>
    <property type="molecule type" value="Genomic_DNA"/>
</dbReference>
<feature type="region of interest" description="Disordered" evidence="1">
    <location>
        <begin position="1"/>
        <end position="23"/>
    </location>
</feature>
<accession>A0ABW7ELS3</accession>
<keyword evidence="3" id="KW-1185">Reference proteome</keyword>